<evidence type="ECO:0000313" key="4">
    <source>
        <dbReference type="Proteomes" id="UP001447188"/>
    </source>
</evidence>
<dbReference type="Gene3D" id="3.40.220.10">
    <property type="entry name" value="Leucine Aminopeptidase, subunit E, domain 1"/>
    <property type="match status" value="1"/>
</dbReference>
<dbReference type="InterPro" id="IPR043472">
    <property type="entry name" value="Macro_dom-like"/>
</dbReference>
<dbReference type="InterPro" id="IPR012664">
    <property type="entry name" value="CHP02452"/>
</dbReference>
<feature type="compositionally biased region" description="Low complexity" evidence="1">
    <location>
        <begin position="27"/>
        <end position="84"/>
    </location>
</feature>
<accession>A0ABR3GNK2</accession>
<organism evidence="3 4">
    <name type="scientific">Discina gigas</name>
    <dbReference type="NCBI Taxonomy" id="1032678"/>
    <lineage>
        <taxon>Eukaryota</taxon>
        <taxon>Fungi</taxon>
        <taxon>Dikarya</taxon>
        <taxon>Ascomycota</taxon>
        <taxon>Pezizomycotina</taxon>
        <taxon>Pezizomycetes</taxon>
        <taxon>Pezizales</taxon>
        <taxon>Discinaceae</taxon>
        <taxon>Discina</taxon>
    </lineage>
</organism>
<feature type="compositionally biased region" description="Basic and acidic residues" evidence="1">
    <location>
        <begin position="121"/>
        <end position="140"/>
    </location>
</feature>
<dbReference type="EMBL" id="JBBBZM010000034">
    <property type="protein sequence ID" value="KAL0637505.1"/>
    <property type="molecule type" value="Genomic_DNA"/>
</dbReference>
<dbReference type="PANTHER" id="PTHR35596:SF1">
    <property type="entry name" value="MICROBIAL-TYPE PARG CATALYTIC DOMAIN-CONTAINING PROTEIN"/>
    <property type="match status" value="1"/>
</dbReference>
<dbReference type="NCBIfam" id="TIGR02452">
    <property type="entry name" value="TIGR02452 family protein"/>
    <property type="match status" value="1"/>
</dbReference>
<comment type="caution">
    <text evidence="3">The sequence shown here is derived from an EMBL/GenBank/DDBJ whole genome shotgun (WGS) entry which is preliminary data.</text>
</comment>
<dbReference type="Pfam" id="PF10021">
    <property type="entry name" value="PARG_cat_microb"/>
    <property type="match status" value="1"/>
</dbReference>
<dbReference type="Proteomes" id="UP001447188">
    <property type="component" value="Unassembled WGS sequence"/>
</dbReference>
<proteinExistence type="predicted"/>
<evidence type="ECO:0000256" key="1">
    <source>
        <dbReference type="SAM" id="MobiDB-lite"/>
    </source>
</evidence>
<feature type="compositionally biased region" description="Basic and acidic residues" evidence="1">
    <location>
        <begin position="7"/>
        <end position="21"/>
    </location>
</feature>
<gene>
    <name evidence="3" type="ORF">Q9L58_003562</name>
</gene>
<name>A0ABR3GNK2_9PEZI</name>
<keyword evidence="4" id="KW-1185">Reference proteome</keyword>
<dbReference type="InterPro" id="IPR019261">
    <property type="entry name" value="PARG_cat_microbial"/>
</dbReference>
<sequence>MPPTPKRPLEETIKTGTEKKLMQTKLSFAPRTSSTPTSAPPSNLNPSSSSSSASSSSRYLLSAPFSTPSSAPSSSRYFSNYSPSGPSQRRSSAGPGGLFKNRQWVRQDSGGSSSLSGLSISDKDGDKGETEGLDGWEERPKKQKPYGARYNMDLAAVAKETIELIPKILAQVPDGKQKADLYCDPRIRLNASKCPGFTLPSADSDAGKKGCRIKVVNGDTYDTAISLGKITGEMKGVVVLNMANARHPGGGWRKGAMAQEEELCYRSTLWSTLYKPFYPIPDVSGIYSPSVVIFRSSSSTGHVLYPTGRPFNNLSVISMAALRDPPLTDTVPPDFKFVDDKELTLNKIRMLLRIAALEGHSRLVLGALGCGAFNNPREKMVECFLQVFGEPEFRGGWWKEVVFAVMDMEKDEGMRGMNGDGNFGVFWRGLNGVRI</sequence>
<evidence type="ECO:0000313" key="3">
    <source>
        <dbReference type="EMBL" id="KAL0637505.1"/>
    </source>
</evidence>
<protein>
    <recommendedName>
        <fullName evidence="2">Microbial-type PARG catalytic domain-containing protein</fullName>
    </recommendedName>
</protein>
<feature type="compositionally biased region" description="Low complexity" evidence="1">
    <location>
        <begin position="108"/>
        <end position="120"/>
    </location>
</feature>
<dbReference type="PANTHER" id="PTHR35596">
    <property type="entry name" value="DUF2263 DOMAIN-CONTAINING PROTEIN"/>
    <property type="match status" value="1"/>
</dbReference>
<dbReference type="SUPFAM" id="SSF52949">
    <property type="entry name" value="Macro domain-like"/>
    <property type="match status" value="1"/>
</dbReference>
<feature type="region of interest" description="Disordered" evidence="1">
    <location>
        <begin position="1"/>
        <end position="144"/>
    </location>
</feature>
<evidence type="ECO:0000259" key="2">
    <source>
        <dbReference type="Pfam" id="PF10021"/>
    </source>
</evidence>
<reference evidence="3 4" key="1">
    <citation type="submission" date="2024-02" db="EMBL/GenBank/DDBJ databases">
        <title>Discinaceae phylogenomics.</title>
        <authorList>
            <person name="Dirks A.C."/>
            <person name="James T.Y."/>
        </authorList>
    </citation>
    <scope>NUCLEOTIDE SEQUENCE [LARGE SCALE GENOMIC DNA]</scope>
    <source>
        <strain evidence="3 4">ACD0624</strain>
    </source>
</reference>
<feature type="domain" description="Microbial-type PARG catalytic" evidence="2">
    <location>
        <begin position="201"/>
        <end position="295"/>
    </location>
</feature>